<evidence type="ECO:0000313" key="8">
    <source>
        <dbReference type="Proteomes" id="UP000290657"/>
    </source>
</evidence>
<keyword evidence="5 6" id="KW-0472">Membrane</keyword>
<organism evidence="7 8">
    <name type="scientific">Candidatus Marinarcus aquaticus</name>
    <dbReference type="NCBI Taxonomy" id="2044504"/>
    <lineage>
        <taxon>Bacteria</taxon>
        <taxon>Pseudomonadati</taxon>
        <taxon>Campylobacterota</taxon>
        <taxon>Epsilonproteobacteria</taxon>
        <taxon>Campylobacterales</taxon>
        <taxon>Arcobacteraceae</taxon>
        <taxon>Candidatus Marinarcus</taxon>
    </lineage>
</organism>
<evidence type="ECO:0000256" key="4">
    <source>
        <dbReference type="ARBA" id="ARBA00022989"/>
    </source>
</evidence>
<feature type="transmembrane region" description="Helical" evidence="6">
    <location>
        <begin position="288"/>
        <end position="312"/>
    </location>
</feature>
<dbReference type="OrthoDB" id="9799225at2"/>
<evidence type="ECO:0000256" key="6">
    <source>
        <dbReference type="SAM" id="Phobius"/>
    </source>
</evidence>
<sequence length="345" mass="38779">MQSKNTINQVLFYFALFVIVISGLKVASEIVVILLLSIFISSILSAFLNFLRAKNIPNVISYSILLLTFTGSVFLIVYLVNTSLLDFMKSLPVYEEKIKELTLASISLLDQYGIKVNKVEILKLLNFNSLFNFTTELVGNLGAILSKILLITIGVAFILSESKLFHKKIKLIFRNDNQKLVSFNLFSHNLQRYFTVKTFTSFLTGFFIYVALLFFEIKNPILWAFVAFLFNFIPVVGSIVASLPAIVISIVAGNYEATIWLIIIYLIINIAISNVIEPKFMGKELGLSPMVIFFSLIFWGWVLGIVGMFLAVPITMTLKIALEASDHTKHLGMLLSNISNIKSKL</sequence>
<comment type="similarity">
    <text evidence="2">Belongs to the autoinducer-2 exporter (AI-2E) (TC 2.A.86) family.</text>
</comment>
<protein>
    <submittedName>
        <fullName evidence="7">AI-2E family transporter</fullName>
    </submittedName>
</protein>
<feature type="transmembrane region" description="Helical" evidence="6">
    <location>
        <begin position="137"/>
        <end position="159"/>
    </location>
</feature>
<dbReference type="GO" id="GO:0016020">
    <property type="term" value="C:membrane"/>
    <property type="evidence" value="ECO:0007669"/>
    <property type="project" value="UniProtKB-SubCell"/>
</dbReference>
<dbReference type="PANTHER" id="PTHR21716">
    <property type="entry name" value="TRANSMEMBRANE PROTEIN"/>
    <property type="match status" value="1"/>
</dbReference>
<evidence type="ECO:0000256" key="2">
    <source>
        <dbReference type="ARBA" id="ARBA00009773"/>
    </source>
</evidence>
<evidence type="ECO:0000313" key="7">
    <source>
        <dbReference type="EMBL" id="RXJ60258.1"/>
    </source>
</evidence>
<feature type="transmembrane region" description="Helical" evidence="6">
    <location>
        <begin position="30"/>
        <end position="50"/>
    </location>
</feature>
<feature type="transmembrane region" description="Helical" evidence="6">
    <location>
        <begin position="221"/>
        <end position="251"/>
    </location>
</feature>
<accession>A0A4V1LP79</accession>
<comment type="subcellular location">
    <subcellularLocation>
        <location evidence="1">Membrane</location>
        <topology evidence="1">Multi-pass membrane protein</topology>
    </subcellularLocation>
</comment>
<dbReference type="Pfam" id="PF01594">
    <property type="entry name" value="AI-2E_transport"/>
    <property type="match status" value="1"/>
</dbReference>
<keyword evidence="3 6" id="KW-0812">Transmembrane</keyword>
<dbReference type="Proteomes" id="UP000290657">
    <property type="component" value="Unassembled WGS sequence"/>
</dbReference>
<dbReference type="InterPro" id="IPR002549">
    <property type="entry name" value="AI-2E-like"/>
</dbReference>
<dbReference type="AlphaFoldDB" id="A0A4V1LP79"/>
<keyword evidence="4 6" id="KW-1133">Transmembrane helix</keyword>
<feature type="transmembrane region" description="Helical" evidence="6">
    <location>
        <begin position="194"/>
        <end position="215"/>
    </location>
</feature>
<gene>
    <name evidence="7" type="ORF">CRV04_04445</name>
</gene>
<comment type="caution">
    <text evidence="7">The sequence shown here is derived from an EMBL/GenBank/DDBJ whole genome shotgun (WGS) entry which is preliminary data.</text>
</comment>
<proteinExistence type="inferred from homology"/>
<feature type="transmembrane region" description="Helical" evidence="6">
    <location>
        <begin position="62"/>
        <end position="80"/>
    </location>
</feature>
<dbReference type="EMBL" id="PDKN01000002">
    <property type="protein sequence ID" value="RXJ60258.1"/>
    <property type="molecule type" value="Genomic_DNA"/>
</dbReference>
<name>A0A4V1LP79_9BACT</name>
<feature type="transmembrane region" description="Helical" evidence="6">
    <location>
        <begin position="7"/>
        <end position="24"/>
    </location>
</feature>
<evidence type="ECO:0000256" key="1">
    <source>
        <dbReference type="ARBA" id="ARBA00004141"/>
    </source>
</evidence>
<dbReference type="PANTHER" id="PTHR21716:SF64">
    <property type="entry name" value="AI-2 TRANSPORT PROTEIN TQSA"/>
    <property type="match status" value="1"/>
</dbReference>
<evidence type="ECO:0000256" key="3">
    <source>
        <dbReference type="ARBA" id="ARBA00022692"/>
    </source>
</evidence>
<feature type="transmembrane region" description="Helical" evidence="6">
    <location>
        <begin position="258"/>
        <end position="276"/>
    </location>
</feature>
<dbReference type="GO" id="GO:0055085">
    <property type="term" value="P:transmembrane transport"/>
    <property type="evidence" value="ECO:0007669"/>
    <property type="project" value="TreeGrafter"/>
</dbReference>
<evidence type="ECO:0000256" key="5">
    <source>
        <dbReference type="ARBA" id="ARBA00023136"/>
    </source>
</evidence>
<keyword evidence="8" id="KW-1185">Reference proteome</keyword>
<dbReference type="RefSeq" id="WP_128995608.1">
    <property type="nucleotide sequence ID" value="NZ_PDKN01000002.1"/>
</dbReference>
<reference evidence="7 8" key="1">
    <citation type="submission" date="2017-10" db="EMBL/GenBank/DDBJ databases">
        <title>Genomics of the genus Arcobacter.</title>
        <authorList>
            <person name="Perez-Cataluna A."/>
            <person name="Figueras M.J."/>
        </authorList>
    </citation>
    <scope>NUCLEOTIDE SEQUENCE [LARGE SCALE GENOMIC DNA]</scope>
    <source>
        <strain evidence="7 8">CECT 8987</strain>
    </source>
</reference>